<sequence>MNRSQRFVEPVAQVPGPGSYQVEPAPGQRRSEGQDKRSPHKGTKTFCTSGLLNVPSIPSPGQAFGYEDDGGGRLLRQQPPPRDGTLGPAYYNLLETEEPSSQKYRGVHFGNMTGRRKREEAVEDLPGPGHYCPELVQETQYENVNLKKEQRVRAELHIPRYHELLPLREHKKGVPGPGQYDIRGQFERSMRSSAKSCPFIFQAQRFSPVKEVAPPVGAYDDPRTAMELLKKSSSSQKKSPFCSTAARFSPERRRNSLPGPGSYDVFDHGVARDCFKKAYLDQTKGGFGSSSQRCTVFSRQSTGPSPGQYQVSAVSGCKPDQNQTKTRPKPDQNQTKTSPPLLSFFPSRPPLVSPLASLSPCTPSIYFPLSLSSALSPLSSAFLSSYSHLFPSAPLYHSLSLLCSLRVLSLSLCPLPPLSFIFRLSPANIFSKNRSP</sequence>
<dbReference type="PANTHER" id="PTHR21580:SF60">
    <property type="entry name" value="SPERM-TAIL PG-RICH REPEAT-CONTAINING PROTEIN 2"/>
    <property type="match status" value="1"/>
</dbReference>
<feature type="region of interest" description="Disordered" evidence="1">
    <location>
        <begin position="298"/>
        <end position="341"/>
    </location>
</feature>
<protein>
    <recommendedName>
        <fullName evidence="4">Sperm tail PG-rich repeat containing 2</fullName>
    </recommendedName>
</protein>
<keyword evidence="3" id="KW-1185">Reference proteome</keyword>
<evidence type="ECO:0000313" key="3">
    <source>
        <dbReference type="Proteomes" id="UP000261520"/>
    </source>
</evidence>
<evidence type="ECO:0000256" key="1">
    <source>
        <dbReference type="SAM" id="MobiDB-lite"/>
    </source>
</evidence>
<dbReference type="InterPro" id="IPR051291">
    <property type="entry name" value="CIMAP"/>
</dbReference>
<evidence type="ECO:0000313" key="2">
    <source>
        <dbReference type="Ensembl" id="ENSPMGP00000011314.1"/>
    </source>
</evidence>
<feature type="compositionally biased region" description="Polar residues" evidence="1">
    <location>
        <begin position="320"/>
        <end position="337"/>
    </location>
</feature>
<dbReference type="PANTHER" id="PTHR21580">
    <property type="entry name" value="SHIPPO-1-RELATED"/>
    <property type="match status" value="1"/>
</dbReference>
<reference evidence="2" key="2">
    <citation type="submission" date="2025-09" db="UniProtKB">
        <authorList>
            <consortium name="Ensembl"/>
        </authorList>
    </citation>
    <scope>IDENTIFICATION</scope>
</reference>
<dbReference type="InterPro" id="IPR010736">
    <property type="entry name" value="SHIPPO-rpt"/>
</dbReference>
<reference evidence="2" key="1">
    <citation type="submission" date="2025-08" db="UniProtKB">
        <authorList>
            <consortium name="Ensembl"/>
        </authorList>
    </citation>
    <scope>IDENTIFICATION</scope>
</reference>
<name>A0A3B4A3U6_9GOBI</name>
<dbReference type="Pfam" id="PF07004">
    <property type="entry name" value="SHIPPO-rpt"/>
    <property type="match status" value="4"/>
</dbReference>
<evidence type="ECO:0008006" key="4">
    <source>
        <dbReference type="Google" id="ProtNLM"/>
    </source>
</evidence>
<feature type="region of interest" description="Disordered" evidence="1">
    <location>
        <begin position="231"/>
        <end position="262"/>
    </location>
</feature>
<dbReference type="STRING" id="409849.ENSPMGP00000011314"/>
<dbReference type="Ensembl" id="ENSPMGT00000012071.1">
    <property type="protein sequence ID" value="ENSPMGP00000011314.1"/>
    <property type="gene ID" value="ENSPMGG00000009370.1"/>
</dbReference>
<accession>A0A3B4A3U6</accession>
<dbReference type="Proteomes" id="UP000261520">
    <property type="component" value="Unplaced"/>
</dbReference>
<feature type="compositionally biased region" description="Polar residues" evidence="1">
    <location>
        <begin position="298"/>
        <end position="313"/>
    </location>
</feature>
<proteinExistence type="predicted"/>
<organism evidence="2 3">
    <name type="scientific">Periophthalmus magnuspinnatus</name>
    <dbReference type="NCBI Taxonomy" id="409849"/>
    <lineage>
        <taxon>Eukaryota</taxon>
        <taxon>Metazoa</taxon>
        <taxon>Chordata</taxon>
        <taxon>Craniata</taxon>
        <taxon>Vertebrata</taxon>
        <taxon>Euteleostomi</taxon>
        <taxon>Actinopterygii</taxon>
        <taxon>Neopterygii</taxon>
        <taxon>Teleostei</taxon>
        <taxon>Neoteleostei</taxon>
        <taxon>Acanthomorphata</taxon>
        <taxon>Gobiaria</taxon>
        <taxon>Gobiiformes</taxon>
        <taxon>Gobioidei</taxon>
        <taxon>Gobiidae</taxon>
        <taxon>Oxudercinae</taxon>
        <taxon>Periophthalmus</taxon>
    </lineage>
</organism>
<feature type="region of interest" description="Disordered" evidence="1">
    <location>
        <begin position="1"/>
        <end position="86"/>
    </location>
</feature>